<gene>
    <name evidence="2" type="ORF">GCM10008905_16580</name>
</gene>
<evidence type="ECO:0000256" key="1">
    <source>
        <dbReference type="SAM" id="Coils"/>
    </source>
</evidence>
<dbReference type="Proteomes" id="UP001500339">
    <property type="component" value="Unassembled WGS sequence"/>
</dbReference>
<name>A0ABN1IXZ0_9CLOT</name>
<organism evidence="2 3">
    <name type="scientific">Clostridium malenominatum</name>
    <dbReference type="NCBI Taxonomy" id="1539"/>
    <lineage>
        <taxon>Bacteria</taxon>
        <taxon>Bacillati</taxon>
        <taxon>Bacillota</taxon>
        <taxon>Clostridia</taxon>
        <taxon>Eubacteriales</taxon>
        <taxon>Clostridiaceae</taxon>
        <taxon>Clostridium</taxon>
    </lineage>
</organism>
<comment type="caution">
    <text evidence="2">The sequence shown here is derived from an EMBL/GenBank/DDBJ whole genome shotgun (WGS) entry which is preliminary data.</text>
</comment>
<evidence type="ECO:0000313" key="2">
    <source>
        <dbReference type="EMBL" id="GAA0723675.1"/>
    </source>
</evidence>
<accession>A0ABN1IXZ0</accession>
<evidence type="ECO:0000313" key="3">
    <source>
        <dbReference type="Proteomes" id="UP001500339"/>
    </source>
</evidence>
<reference evidence="2 3" key="1">
    <citation type="journal article" date="2019" name="Int. J. Syst. Evol. Microbiol.">
        <title>The Global Catalogue of Microorganisms (GCM) 10K type strain sequencing project: providing services to taxonomists for standard genome sequencing and annotation.</title>
        <authorList>
            <consortium name="The Broad Institute Genomics Platform"/>
            <consortium name="The Broad Institute Genome Sequencing Center for Infectious Disease"/>
            <person name="Wu L."/>
            <person name="Ma J."/>
        </authorList>
    </citation>
    <scope>NUCLEOTIDE SEQUENCE [LARGE SCALE GENOMIC DNA]</scope>
    <source>
        <strain evidence="2 3">JCM 1405</strain>
    </source>
</reference>
<keyword evidence="3" id="KW-1185">Reference proteome</keyword>
<evidence type="ECO:0008006" key="4">
    <source>
        <dbReference type="Google" id="ProtNLM"/>
    </source>
</evidence>
<keyword evidence="1" id="KW-0175">Coiled coil</keyword>
<proteinExistence type="predicted"/>
<dbReference type="EMBL" id="BAAACF010000001">
    <property type="protein sequence ID" value="GAA0723675.1"/>
    <property type="molecule type" value="Genomic_DNA"/>
</dbReference>
<feature type="coiled-coil region" evidence="1">
    <location>
        <begin position="49"/>
        <end position="76"/>
    </location>
</feature>
<protein>
    <recommendedName>
        <fullName evidence="4">DUF4355 domain-containing protein</fullName>
    </recommendedName>
</protein>
<dbReference type="RefSeq" id="WP_343768717.1">
    <property type="nucleotide sequence ID" value="NZ_BAAACF010000001.1"/>
</dbReference>
<sequence>MFEELNLTEEQLQGVQKVLQSETDKVRTDYTKKIKSLDEELTTLRPKPKTEEEKALEERLKVLEDKEKEITKKEMEFKITETLESNGLPKQLAKYLNMQGAEDLGSYLGEVKEVLNNHILNGSFKPKEHNKNPNVGITKEQFSKMSYAERAELYNTNADLYNRLTSM</sequence>